<comment type="subcellular location">
    <subcellularLocation>
        <location evidence="1">Cell outer membrane</location>
        <topology evidence="1">Multi-pass membrane protein</topology>
    </subcellularLocation>
</comment>
<comment type="caution">
    <text evidence="9">The sequence shown here is derived from an EMBL/GenBank/DDBJ whole genome shotgun (WGS) entry which is preliminary data.</text>
</comment>
<feature type="chain" id="PRO_5040940623" description="Long-chain fatty acid transport protein" evidence="8">
    <location>
        <begin position="26"/>
        <end position="467"/>
    </location>
</feature>
<evidence type="ECO:0000256" key="3">
    <source>
        <dbReference type="ARBA" id="ARBA00022452"/>
    </source>
</evidence>
<gene>
    <name evidence="9" type="ORF">A6A20_09520</name>
</gene>
<organism evidence="9 10">
    <name type="scientific">Volucribacter amazonae</name>
    <dbReference type="NCBI Taxonomy" id="256731"/>
    <lineage>
        <taxon>Bacteria</taxon>
        <taxon>Pseudomonadati</taxon>
        <taxon>Pseudomonadota</taxon>
        <taxon>Gammaproteobacteria</taxon>
        <taxon>Pasteurellales</taxon>
        <taxon>Pasteurellaceae</taxon>
        <taxon>Volucribacter</taxon>
    </lineage>
</organism>
<reference evidence="9" key="1">
    <citation type="submission" date="2016-03" db="EMBL/GenBank/DDBJ databases">
        <title>Co-evolution between Pasteurellaceae and their hosts.</title>
        <authorList>
            <person name="Hansen M.J."/>
            <person name="Bojesen A.M."/>
            <person name="Planet P."/>
        </authorList>
    </citation>
    <scope>NUCLEOTIDE SEQUENCE</scope>
    <source>
        <strain evidence="9">146/S8/89</strain>
    </source>
</reference>
<accession>A0A9X4PED0</accession>
<keyword evidence="4" id="KW-0812">Transmembrane</keyword>
<evidence type="ECO:0008006" key="11">
    <source>
        <dbReference type="Google" id="ProtNLM"/>
    </source>
</evidence>
<comment type="similarity">
    <text evidence="2">Belongs to the OmpP1/FadL family.</text>
</comment>
<keyword evidence="5 8" id="KW-0732">Signal</keyword>
<dbReference type="Pfam" id="PF03349">
    <property type="entry name" value="Toluene_X"/>
    <property type="match status" value="1"/>
</dbReference>
<dbReference type="SUPFAM" id="SSF56935">
    <property type="entry name" value="Porins"/>
    <property type="match status" value="1"/>
</dbReference>
<keyword evidence="6" id="KW-0472">Membrane</keyword>
<evidence type="ECO:0000256" key="7">
    <source>
        <dbReference type="ARBA" id="ARBA00023237"/>
    </source>
</evidence>
<dbReference type="PANTHER" id="PTHR35093:SF3">
    <property type="entry name" value="LONG-CHAIN FATTY ACID TRANSPORT PROTEIN"/>
    <property type="match status" value="1"/>
</dbReference>
<name>A0A9X4PED0_9PAST</name>
<keyword evidence="7" id="KW-0998">Cell outer membrane</keyword>
<evidence type="ECO:0000256" key="8">
    <source>
        <dbReference type="SAM" id="SignalP"/>
    </source>
</evidence>
<evidence type="ECO:0000256" key="2">
    <source>
        <dbReference type="ARBA" id="ARBA00008163"/>
    </source>
</evidence>
<dbReference type="GO" id="GO:0015483">
    <property type="term" value="F:long-chain fatty acid transporting porin activity"/>
    <property type="evidence" value="ECO:0007669"/>
    <property type="project" value="TreeGrafter"/>
</dbReference>
<dbReference type="PANTHER" id="PTHR35093">
    <property type="entry name" value="OUTER MEMBRANE PROTEIN NMB0088-RELATED"/>
    <property type="match status" value="1"/>
</dbReference>
<protein>
    <recommendedName>
        <fullName evidence="11">Long-chain fatty acid transport protein</fullName>
    </recommendedName>
</protein>
<evidence type="ECO:0000313" key="9">
    <source>
        <dbReference type="EMBL" id="MDG6895851.1"/>
    </source>
</evidence>
<keyword evidence="3" id="KW-1134">Transmembrane beta strand</keyword>
<dbReference type="GO" id="GO:0009279">
    <property type="term" value="C:cell outer membrane"/>
    <property type="evidence" value="ECO:0007669"/>
    <property type="project" value="UniProtKB-SubCell"/>
</dbReference>
<keyword evidence="10" id="KW-1185">Reference proteome</keyword>
<evidence type="ECO:0000256" key="1">
    <source>
        <dbReference type="ARBA" id="ARBA00004571"/>
    </source>
</evidence>
<dbReference type="EMBL" id="LWID01000001">
    <property type="protein sequence ID" value="MDG6895851.1"/>
    <property type="molecule type" value="Genomic_DNA"/>
</dbReference>
<dbReference type="InterPro" id="IPR005017">
    <property type="entry name" value="OMPP1/FadL/TodX"/>
</dbReference>
<dbReference type="Proteomes" id="UP001155500">
    <property type="component" value="Unassembled WGS sequence"/>
</dbReference>
<evidence type="ECO:0000256" key="6">
    <source>
        <dbReference type="ARBA" id="ARBA00023136"/>
    </source>
</evidence>
<dbReference type="AlphaFoldDB" id="A0A9X4PED0"/>
<evidence type="ECO:0000256" key="5">
    <source>
        <dbReference type="ARBA" id="ARBA00022729"/>
    </source>
</evidence>
<proteinExistence type="inferred from homology"/>
<evidence type="ECO:0000313" key="10">
    <source>
        <dbReference type="Proteomes" id="UP001155500"/>
    </source>
</evidence>
<feature type="signal peptide" evidence="8">
    <location>
        <begin position="1"/>
        <end position="25"/>
    </location>
</feature>
<sequence length="467" mass="50627">MKKTRIFSKTLLTTALLASSNGAFSAAFQLAEVSTEGLGRAYAGEAAIAESASVVATNPALMTKFKQNAFSIGGIYIDSSIHLNGQINAQANIAGNSITLASADASQTNVVPGALVPNLYFVSPINERFSVGGGMNVNFGLKSEYADDYDAGIFGGTTDLTAINLNLSGAYKISQGWSAGLGLNVIYAKAKIERNAGIVDTALNNAMIVAAQNPALIQNMSSQTLATLSSLNTQVTSESSLVNLQGDAWGLGWNVGLLYEFNENNRIGFAYHSAYDLDFKDKSAQSVQLTNTGIDINYTGVGRLKLKLPAYWEISGYHKLTDKFAVHYSWKYTEWSRFKELKGVYTDGKQAFHKTENYQNNNRVSLGASYDINEKLTVRAGIAYDEAAAPRTHASASIPDTDRTWYSAGFTYRFTPTLSMDFGYAHLRGKKVQFTEQTTIANVLTVQADYTSKASANLYGLNINYLF</sequence>
<dbReference type="Gene3D" id="2.40.160.60">
    <property type="entry name" value="Outer membrane protein transport protein (OMPP1/FadL/TodX)"/>
    <property type="match status" value="1"/>
</dbReference>
<evidence type="ECO:0000256" key="4">
    <source>
        <dbReference type="ARBA" id="ARBA00022692"/>
    </source>
</evidence>
<dbReference type="RefSeq" id="WP_279573216.1">
    <property type="nucleotide sequence ID" value="NZ_LWID01000001.1"/>
</dbReference>